<keyword evidence="8 10" id="KW-0697">Rotamase</keyword>
<evidence type="ECO:0000256" key="4">
    <source>
        <dbReference type="ARBA" id="ARBA00022679"/>
    </source>
</evidence>
<dbReference type="EMBL" id="CAJNIZ010006280">
    <property type="protein sequence ID" value="CAE7248620.1"/>
    <property type="molecule type" value="Genomic_DNA"/>
</dbReference>
<dbReference type="InterPro" id="IPR046357">
    <property type="entry name" value="PPIase_dom_sf"/>
</dbReference>
<keyword evidence="7 11" id="KW-0067">ATP-binding</keyword>
<dbReference type="PROSITE" id="PS50059">
    <property type="entry name" value="FKBP_PPIASE"/>
    <property type="match status" value="1"/>
</dbReference>
<dbReference type="PANTHER" id="PTHR24058">
    <property type="entry name" value="DUAL SPECIFICITY PROTEIN KINASE"/>
    <property type="match status" value="1"/>
</dbReference>
<evidence type="ECO:0000256" key="6">
    <source>
        <dbReference type="ARBA" id="ARBA00022777"/>
    </source>
</evidence>
<evidence type="ECO:0000256" key="7">
    <source>
        <dbReference type="ARBA" id="ARBA00022840"/>
    </source>
</evidence>
<reference evidence="15" key="1">
    <citation type="submission" date="2021-02" db="EMBL/GenBank/DDBJ databases">
        <authorList>
            <person name="Dougan E. K."/>
            <person name="Rhodes N."/>
            <person name="Thang M."/>
            <person name="Chan C."/>
        </authorList>
    </citation>
    <scope>NUCLEOTIDE SEQUENCE</scope>
</reference>
<comment type="caution">
    <text evidence="15">The sequence shown here is derived from an EMBL/GenBank/DDBJ whole genome shotgun (WGS) entry which is preliminary data.</text>
</comment>
<keyword evidence="4" id="KW-0808">Transferase</keyword>
<evidence type="ECO:0000256" key="3">
    <source>
        <dbReference type="ARBA" id="ARBA00022527"/>
    </source>
</evidence>
<dbReference type="GO" id="GO:0003755">
    <property type="term" value="F:peptidyl-prolyl cis-trans isomerase activity"/>
    <property type="evidence" value="ECO:0007669"/>
    <property type="project" value="UniProtKB-KW"/>
</dbReference>
<dbReference type="InterPro" id="IPR011009">
    <property type="entry name" value="Kinase-like_dom_sf"/>
</dbReference>
<dbReference type="Gene3D" id="1.10.510.10">
    <property type="entry name" value="Transferase(Phosphotransferase) domain 1"/>
    <property type="match status" value="1"/>
</dbReference>
<dbReference type="InterPro" id="IPR017441">
    <property type="entry name" value="Protein_kinase_ATP_BS"/>
</dbReference>
<sequence length="1375" mass="149948">MWRLPSLWAKPARHWATSARTVAALSSMMSRRPGGAPELRKPLAVTAAALSLPLARRSLSTEEAARFKTLIVGRLGIQLMEKKASRPRTPSFVFAEIDDMLAQDKVSWNSKEQQAFLANYMASTLEVASRGRQSAAKLNQPAPEVEIVVPTAADEVFESLDSFAPDSVPRKYAEAMDECSLEMANLLEEVAKTDAVLQRDLESEFWQEDEKVVEETPAEAVARDPGPALLAAREVPTLFRDIDAHLPRSKRKAYETLDPQLLPRGAGENFEGALERRDDGVQWVHKVMHRKDRHPGQSAWTKKAPQLQLLDSERLDRRVGLGLGAVVGEGEAPVKGQQVKVHYTGKLENGKVFDSSIPRGEPLDFAVGTGQVIAGWDEGILTMKVGGKRELKIPPKLGYGSRGIGPIPGNATLFFECELALDQVWYISNGQFISTNGQLCIDVPGASATANDLELEVYYCRNAGDLTSDQVMANQTERGSPVVLYDCATSNASNAQARAAGQLWEPIPAIETGLGGFIQGGNRPSCFSSQYVDARSGLCLVCPPGEFSADGPFGFDWLKIWDEMWQLQSDGPIVSRLSGKCMDVNGAALINQTHCVPMPPTFDIQSVHSRLCTVVDEAALKIEGAENGLAVGVETCEQAYDHATDQVWQLKSDGRIVNRLSGKCLTVKEGRSESGAPLILFDCAGTAQARMAGQLWELMPACEKQPGLFKPCACKDNQVPNFASGGCMDCAEDASNFRVDFVNVSSGFRMAWSACAVLLMTIGLGWAVLGTSLALFSFVVAFLLGCWLVLHRGTNVADAAGVSSVQILNEVIVKMPSQSQTGSNELNEVKEKFFTLTSAVNNGPNEISVSEKRIGDYVVRLKALHVQRNGQAGIVEDYVRAKQRWRVRLVASGKSHDFKSENLEIEEPADRPPPEDWVGPTTEVEVEPKAAYKEEVEEPLKLTALAAGCKVMLHGLKGAAELNGQRGEVESFVSESSRWRVKLMSGSVKDLKPDNLRLLTAEELDASNTALSELDALEADLGIDFAVTTGDACGPDNRFIIEEKLGEGTFSTVYRCRDAAAAGAQYAVKFTRSNEQTRRALEREIKVMGQLISKVGERDAEGMRAILRLAFFEGFQHKGRLAAVFELMKCNLRTALAKYGAGKGLPLLPTVRDFGRQLFLALRVLRRGGLIHCDVKPENLLLGSDNSTIKLSDFGSCQGQPDRLQSDQLMPRNYRAPEIIVGQDYDYSVDIWSAGATLFELATDSVLFKGETNNEMLHAMFKVCGSCTKSFAVGGAFTHNHFSASGEFLNAKGDLAINSSNPRVVPLEAFDPPSRPLQTLLEDVLKRPPKGVTASRHEGLVGHFSDLLVQCCSLMSGTASQWLHQGIFDHSCVQI</sequence>
<proteinExistence type="predicted"/>
<dbReference type="PANTHER" id="PTHR24058:SF103">
    <property type="entry name" value="SERINE_THREONINE-PROTEIN KINASE PRP4 HOMOLOG"/>
    <property type="match status" value="1"/>
</dbReference>
<evidence type="ECO:0000259" key="13">
    <source>
        <dbReference type="PROSITE" id="PS50011"/>
    </source>
</evidence>
<dbReference type="SUPFAM" id="SSF54534">
    <property type="entry name" value="FKBP-like"/>
    <property type="match status" value="1"/>
</dbReference>
<dbReference type="FunFam" id="3.10.50.40:FF:000006">
    <property type="entry name" value="Peptidyl-prolyl cis-trans isomerase"/>
    <property type="match status" value="1"/>
</dbReference>
<dbReference type="SUPFAM" id="SSF56112">
    <property type="entry name" value="Protein kinase-like (PK-like)"/>
    <property type="match status" value="1"/>
</dbReference>
<dbReference type="Pfam" id="PF00069">
    <property type="entry name" value="Pkinase"/>
    <property type="match status" value="1"/>
</dbReference>
<dbReference type="PROSITE" id="PS00108">
    <property type="entry name" value="PROTEIN_KINASE_ST"/>
    <property type="match status" value="1"/>
</dbReference>
<dbReference type="PROSITE" id="PS50011">
    <property type="entry name" value="PROTEIN_KINASE_DOM"/>
    <property type="match status" value="1"/>
</dbReference>
<name>A0A812LXA4_SYMPI</name>
<evidence type="ECO:0000259" key="14">
    <source>
        <dbReference type="PROSITE" id="PS50059"/>
    </source>
</evidence>
<feature type="domain" description="PPIase FKBP-type" evidence="14">
    <location>
        <begin position="336"/>
        <end position="423"/>
    </location>
</feature>
<dbReference type="SUPFAM" id="SSF50370">
    <property type="entry name" value="Ricin B-like lectins"/>
    <property type="match status" value="3"/>
</dbReference>
<evidence type="ECO:0000256" key="5">
    <source>
        <dbReference type="ARBA" id="ARBA00022741"/>
    </source>
</evidence>
<dbReference type="PROSITE" id="PS50231">
    <property type="entry name" value="RICIN_B_LECTIN"/>
    <property type="match status" value="1"/>
</dbReference>
<dbReference type="Proteomes" id="UP000649617">
    <property type="component" value="Unassembled WGS sequence"/>
</dbReference>
<dbReference type="Gene3D" id="3.30.200.20">
    <property type="entry name" value="Phosphorylase Kinase, domain 1"/>
    <property type="match status" value="1"/>
</dbReference>
<dbReference type="EC" id="5.2.1.8" evidence="2 10"/>
<comment type="catalytic activity">
    <reaction evidence="1 10">
        <text>[protein]-peptidylproline (omega=180) = [protein]-peptidylproline (omega=0)</text>
        <dbReference type="Rhea" id="RHEA:16237"/>
        <dbReference type="Rhea" id="RHEA-COMP:10747"/>
        <dbReference type="Rhea" id="RHEA-COMP:10748"/>
        <dbReference type="ChEBI" id="CHEBI:83833"/>
        <dbReference type="ChEBI" id="CHEBI:83834"/>
        <dbReference type="EC" id="5.2.1.8"/>
    </reaction>
</comment>
<keyword evidence="12" id="KW-0812">Transmembrane</keyword>
<keyword evidence="6" id="KW-0418">Kinase</keyword>
<evidence type="ECO:0000313" key="16">
    <source>
        <dbReference type="Proteomes" id="UP000649617"/>
    </source>
</evidence>
<keyword evidence="16" id="KW-1185">Reference proteome</keyword>
<evidence type="ECO:0000313" key="15">
    <source>
        <dbReference type="EMBL" id="CAE7248620.1"/>
    </source>
</evidence>
<dbReference type="Pfam" id="PF00254">
    <property type="entry name" value="FKBP_C"/>
    <property type="match status" value="1"/>
</dbReference>
<evidence type="ECO:0000256" key="12">
    <source>
        <dbReference type="SAM" id="Phobius"/>
    </source>
</evidence>
<dbReference type="SMART" id="SM00220">
    <property type="entry name" value="S_TKc"/>
    <property type="match status" value="1"/>
</dbReference>
<dbReference type="GO" id="GO:0005524">
    <property type="term" value="F:ATP binding"/>
    <property type="evidence" value="ECO:0007669"/>
    <property type="project" value="UniProtKB-UniRule"/>
</dbReference>
<dbReference type="InterPro" id="IPR035992">
    <property type="entry name" value="Ricin_B-like_lectins"/>
</dbReference>
<dbReference type="InterPro" id="IPR001179">
    <property type="entry name" value="PPIase_FKBP_dom"/>
</dbReference>
<keyword evidence="12" id="KW-1133">Transmembrane helix</keyword>
<feature type="domain" description="Protein kinase" evidence="13">
    <location>
        <begin position="1039"/>
        <end position="1348"/>
    </location>
</feature>
<evidence type="ECO:0000256" key="10">
    <source>
        <dbReference type="PROSITE-ProRule" id="PRU00277"/>
    </source>
</evidence>
<protein>
    <recommendedName>
        <fullName evidence="2 10">peptidylprolyl isomerase</fullName>
        <ecNumber evidence="2 10">5.2.1.8</ecNumber>
    </recommendedName>
</protein>
<dbReference type="OrthoDB" id="9332038at2759"/>
<dbReference type="InterPro" id="IPR000772">
    <property type="entry name" value="Ricin_B_lectin"/>
</dbReference>
<dbReference type="Gene3D" id="2.80.10.50">
    <property type="match status" value="2"/>
</dbReference>
<dbReference type="SMART" id="SM00458">
    <property type="entry name" value="RICIN"/>
    <property type="match status" value="1"/>
</dbReference>
<dbReference type="InterPro" id="IPR050494">
    <property type="entry name" value="Ser_Thr_dual-spec_kinase"/>
</dbReference>
<organism evidence="15 16">
    <name type="scientific">Symbiodinium pilosum</name>
    <name type="common">Dinoflagellate</name>
    <dbReference type="NCBI Taxonomy" id="2952"/>
    <lineage>
        <taxon>Eukaryota</taxon>
        <taxon>Sar</taxon>
        <taxon>Alveolata</taxon>
        <taxon>Dinophyceae</taxon>
        <taxon>Suessiales</taxon>
        <taxon>Symbiodiniaceae</taxon>
        <taxon>Symbiodinium</taxon>
    </lineage>
</organism>
<keyword evidence="3" id="KW-0723">Serine/threonine-protein kinase</keyword>
<dbReference type="Pfam" id="PF00652">
    <property type="entry name" value="Ricin_B_lectin"/>
    <property type="match status" value="1"/>
</dbReference>
<dbReference type="PROSITE" id="PS00107">
    <property type="entry name" value="PROTEIN_KINASE_ATP"/>
    <property type="match status" value="1"/>
</dbReference>
<dbReference type="CDD" id="cd00161">
    <property type="entry name" value="beta-trefoil_Ricin-like"/>
    <property type="match status" value="1"/>
</dbReference>
<feature type="transmembrane region" description="Helical" evidence="12">
    <location>
        <begin position="750"/>
        <end position="768"/>
    </location>
</feature>
<dbReference type="GO" id="GO:0004674">
    <property type="term" value="F:protein serine/threonine kinase activity"/>
    <property type="evidence" value="ECO:0007669"/>
    <property type="project" value="UniProtKB-KW"/>
</dbReference>
<evidence type="ECO:0000256" key="8">
    <source>
        <dbReference type="ARBA" id="ARBA00023110"/>
    </source>
</evidence>
<accession>A0A812LXA4</accession>
<keyword evidence="5 11" id="KW-0547">Nucleotide-binding</keyword>
<dbReference type="Gene3D" id="3.10.50.40">
    <property type="match status" value="1"/>
</dbReference>
<dbReference type="InterPro" id="IPR000719">
    <property type="entry name" value="Prot_kinase_dom"/>
</dbReference>
<keyword evidence="12" id="KW-0472">Membrane</keyword>
<dbReference type="InterPro" id="IPR008271">
    <property type="entry name" value="Ser/Thr_kinase_AS"/>
</dbReference>
<keyword evidence="9 10" id="KW-0413">Isomerase</keyword>
<gene>
    <name evidence="15" type="primary">Prpf4b</name>
    <name evidence="15" type="ORF">SPIL2461_LOCUS4665</name>
</gene>
<evidence type="ECO:0000256" key="2">
    <source>
        <dbReference type="ARBA" id="ARBA00013194"/>
    </source>
</evidence>
<feature type="binding site" evidence="11">
    <location>
        <position position="1069"/>
    </location>
    <ligand>
        <name>ATP</name>
        <dbReference type="ChEBI" id="CHEBI:30616"/>
    </ligand>
</feature>
<evidence type="ECO:0000256" key="9">
    <source>
        <dbReference type="ARBA" id="ARBA00023235"/>
    </source>
</evidence>
<feature type="transmembrane region" description="Helical" evidence="12">
    <location>
        <begin position="773"/>
        <end position="790"/>
    </location>
</feature>
<evidence type="ECO:0000256" key="11">
    <source>
        <dbReference type="PROSITE-ProRule" id="PRU10141"/>
    </source>
</evidence>
<evidence type="ECO:0000256" key="1">
    <source>
        <dbReference type="ARBA" id="ARBA00000971"/>
    </source>
</evidence>